<evidence type="ECO:0000256" key="8">
    <source>
        <dbReference type="ARBA" id="ARBA00024799"/>
    </source>
</evidence>
<feature type="domain" description="Asn/Gln amidotransferase" evidence="13">
    <location>
        <begin position="353"/>
        <end position="500"/>
    </location>
</feature>
<evidence type="ECO:0000256" key="10">
    <source>
        <dbReference type="ARBA" id="ARBA00047913"/>
    </source>
</evidence>
<dbReference type="NCBIfam" id="NF004014">
    <property type="entry name" value="PRK05477.1-4"/>
    <property type="match status" value="1"/>
</dbReference>
<dbReference type="SUPFAM" id="SSF89095">
    <property type="entry name" value="GatB/YqeY motif"/>
    <property type="match status" value="1"/>
</dbReference>
<dbReference type="AlphaFoldDB" id="A0A7G7CPB6"/>
<proteinExistence type="inferred from homology"/>
<evidence type="ECO:0000313" key="15">
    <source>
        <dbReference type="Proteomes" id="UP000515743"/>
    </source>
</evidence>
<dbReference type="GO" id="GO:0006412">
    <property type="term" value="P:translation"/>
    <property type="evidence" value="ECO:0007669"/>
    <property type="project" value="UniProtKB-UniRule"/>
</dbReference>
<keyword evidence="4 11" id="KW-0436">Ligase</keyword>
<evidence type="ECO:0000256" key="4">
    <source>
        <dbReference type="ARBA" id="ARBA00022598"/>
    </source>
</evidence>
<dbReference type="FunFam" id="1.10.10.410:FF:000001">
    <property type="entry name" value="Aspartyl/glutamyl-tRNA(Asn/Gln) amidotransferase subunit B"/>
    <property type="match status" value="1"/>
</dbReference>
<accession>A0A7G7CPB6</accession>
<dbReference type="SMART" id="SM00845">
    <property type="entry name" value="GatB_Yqey"/>
    <property type="match status" value="1"/>
</dbReference>
<reference evidence="14 15" key="1">
    <citation type="submission" date="2020-07" db="EMBL/GenBank/DDBJ databases">
        <title>Complete genome and description of Corynebacterium incognita strain Marseille-Q3630 sp. nov.</title>
        <authorList>
            <person name="Boxberger M."/>
        </authorList>
    </citation>
    <scope>NUCLEOTIDE SEQUENCE [LARGE SCALE GENOMIC DNA]</scope>
    <source>
        <strain evidence="14 15">Marseille-Q3630</strain>
    </source>
</reference>
<evidence type="ECO:0000256" key="3">
    <source>
        <dbReference type="ARBA" id="ARBA00016923"/>
    </source>
</evidence>
<keyword evidence="7 11" id="KW-0648">Protein biosynthesis</keyword>
<dbReference type="InterPro" id="IPR017958">
    <property type="entry name" value="Gln-tRNA_amidoTrfase_suB_CS"/>
</dbReference>
<dbReference type="SUPFAM" id="SSF55931">
    <property type="entry name" value="Glutamine synthetase/guanido kinase"/>
    <property type="match status" value="1"/>
</dbReference>
<dbReference type="NCBIfam" id="NF004013">
    <property type="entry name" value="PRK05477.1-3"/>
    <property type="match status" value="1"/>
</dbReference>
<sequence length="501" mass="54639">MTAAMYDLMDFDEVLEKYEPVMGMEVHVELDTATKMFSSSATNFSAAPNTNVDPVSLGLPGALPVVNAKGVEGAIKIGLALNCSIAESSRFARKNYFYPDQPKNYQISQYDEPIAYDGYLDVVLEDGTEWRVEIERAHMEEDTGKLTHLGGADGRIHGATASLVDCNRAGIPLIEIVTKPIEGAGERAPEVAKAYVSALRELVAALGVSDARMDQGSMRVDSNLSLRPIGQKEFGTRTETKNINSLKSVEQAVRFEMQRQAQVLEDGGEIVQETRHYQETDGSTSKGRPKETAEDYRYFNDPDLPPVIAPRDWVEEIRKTLPEMPWIRRARIQEEWALKDEEMRDLVNAGALDLIIDTVEAGAKPDEARSWWVSYLAGKANEQGVDLPALAITPSQVARVIALVNEGKLTTKLGRQAVDGVLAGEGDVDEVVKARGLEVVRDDSAIEKAVDDALAANPDIVEKYKAGNKKVTGAIVGAVMKATQGKADPGQVNKLIAQKLG</sequence>
<gene>
    <name evidence="11 14" type="primary">gatB</name>
    <name evidence="14" type="ORF">H0194_10435</name>
</gene>
<comment type="subunit">
    <text evidence="2 11">Heterotrimer of A, B and C subunits.</text>
</comment>
<evidence type="ECO:0000256" key="11">
    <source>
        <dbReference type="HAMAP-Rule" id="MF_00121"/>
    </source>
</evidence>
<dbReference type="PROSITE" id="PS01234">
    <property type="entry name" value="GATB"/>
    <property type="match status" value="1"/>
</dbReference>
<keyword evidence="15" id="KW-1185">Reference proteome</keyword>
<dbReference type="NCBIfam" id="TIGR00133">
    <property type="entry name" value="gatB"/>
    <property type="match status" value="1"/>
</dbReference>
<feature type="region of interest" description="Disordered" evidence="12">
    <location>
        <begin position="271"/>
        <end position="301"/>
    </location>
</feature>
<dbReference type="GO" id="GO:0070681">
    <property type="term" value="P:glutaminyl-tRNAGln biosynthesis via transamidation"/>
    <property type="evidence" value="ECO:0007669"/>
    <property type="project" value="TreeGrafter"/>
</dbReference>
<protein>
    <recommendedName>
        <fullName evidence="3 11">Aspartyl/glutamyl-tRNA(Asn/Gln) amidotransferase subunit B</fullName>
        <shortName evidence="11">Asp/Glu-ADT subunit B</shortName>
        <ecNumber evidence="11">6.3.5.-</ecNumber>
    </recommendedName>
</protein>
<dbReference type="Pfam" id="PF02637">
    <property type="entry name" value="GatB_Yqey"/>
    <property type="match status" value="1"/>
</dbReference>
<dbReference type="Proteomes" id="UP000515743">
    <property type="component" value="Chromosome"/>
</dbReference>
<keyword evidence="6 11" id="KW-0067">ATP-binding</keyword>
<dbReference type="GO" id="GO:0050567">
    <property type="term" value="F:glutaminyl-tRNA synthase (glutamine-hydrolyzing) activity"/>
    <property type="evidence" value="ECO:0007669"/>
    <property type="project" value="UniProtKB-UniRule"/>
</dbReference>
<dbReference type="NCBIfam" id="NF004012">
    <property type="entry name" value="PRK05477.1-2"/>
    <property type="match status" value="1"/>
</dbReference>
<evidence type="ECO:0000256" key="12">
    <source>
        <dbReference type="SAM" id="MobiDB-lite"/>
    </source>
</evidence>
<dbReference type="PANTHER" id="PTHR11659:SF0">
    <property type="entry name" value="GLUTAMYL-TRNA(GLN) AMIDOTRANSFERASE SUBUNIT B, MITOCHONDRIAL"/>
    <property type="match status" value="1"/>
</dbReference>
<dbReference type="InterPro" id="IPR017959">
    <property type="entry name" value="Asn/Gln-tRNA_amidoTrfase_suB/E"/>
</dbReference>
<dbReference type="Pfam" id="PF02934">
    <property type="entry name" value="GatB_N"/>
    <property type="match status" value="1"/>
</dbReference>
<dbReference type="InterPro" id="IPR023168">
    <property type="entry name" value="GatB_Yqey_C_2"/>
</dbReference>
<evidence type="ECO:0000256" key="6">
    <source>
        <dbReference type="ARBA" id="ARBA00022840"/>
    </source>
</evidence>
<dbReference type="GO" id="GO:0016740">
    <property type="term" value="F:transferase activity"/>
    <property type="evidence" value="ECO:0007669"/>
    <property type="project" value="UniProtKB-KW"/>
</dbReference>
<dbReference type="InterPro" id="IPR004413">
    <property type="entry name" value="GatB"/>
</dbReference>
<dbReference type="RefSeq" id="WP_185175806.1">
    <property type="nucleotide sequence ID" value="NZ_CP059404.1"/>
</dbReference>
<dbReference type="InterPro" id="IPR006075">
    <property type="entry name" value="Asn/Gln-tRNA_Trfase_suB/E_cat"/>
</dbReference>
<evidence type="ECO:0000259" key="13">
    <source>
        <dbReference type="SMART" id="SM00845"/>
    </source>
</evidence>
<comment type="catalytic activity">
    <reaction evidence="10 11">
        <text>L-glutamyl-tRNA(Gln) + L-glutamine + ATP + H2O = L-glutaminyl-tRNA(Gln) + L-glutamate + ADP + phosphate + H(+)</text>
        <dbReference type="Rhea" id="RHEA:17521"/>
        <dbReference type="Rhea" id="RHEA-COMP:9681"/>
        <dbReference type="Rhea" id="RHEA-COMP:9684"/>
        <dbReference type="ChEBI" id="CHEBI:15377"/>
        <dbReference type="ChEBI" id="CHEBI:15378"/>
        <dbReference type="ChEBI" id="CHEBI:29985"/>
        <dbReference type="ChEBI" id="CHEBI:30616"/>
        <dbReference type="ChEBI" id="CHEBI:43474"/>
        <dbReference type="ChEBI" id="CHEBI:58359"/>
        <dbReference type="ChEBI" id="CHEBI:78520"/>
        <dbReference type="ChEBI" id="CHEBI:78521"/>
        <dbReference type="ChEBI" id="CHEBI:456216"/>
    </reaction>
</comment>
<evidence type="ECO:0000256" key="1">
    <source>
        <dbReference type="ARBA" id="ARBA00005306"/>
    </source>
</evidence>
<comment type="function">
    <text evidence="8 11">Allows the formation of correctly charged Asn-tRNA(Asn) or Gln-tRNA(Gln) through the transamidation of misacylated Asp-tRNA(Asn) or Glu-tRNA(Gln) in organisms which lack either or both of asparaginyl-tRNA or glutaminyl-tRNA synthetases. The reaction takes place in the presence of glutamine and ATP through an activated phospho-Asp-tRNA(Asn) or phospho-Glu-tRNA(Gln).</text>
</comment>
<dbReference type="EC" id="6.3.5.-" evidence="11"/>
<evidence type="ECO:0000313" key="14">
    <source>
        <dbReference type="EMBL" id="QNE89432.1"/>
    </source>
</evidence>
<dbReference type="GO" id="GO:0005524">
    <property type="term" value="F:ATP binding"/>
    <property type="evidence" value="ECO:0007669"/>
    <property type="project" value="UniProtKB-KW"/>
</dbReference>
<keyword evidence="5 11" id="KW-0547">Nucleotide-binding</keyword>
<dbReference type="HAMAP" id="MF_00121">
    <property type="entry name" value="GatB"/>
    <property type="match status" value="1"/>
</dbReference>
<dbReference type="Gene3D" id="1.10.10.410">
    <property type="match status" value="1"/>
</dbReference>
<dbReference type="InterPro" id="IPR003789">
    <property type="entry name" value="Asn/Gln_tRNA_amidoTrase-B-like"/>
</dbReference>
<keyword evidence="14" id="KW-0808">Transferase</keyword>
<comment type="catalytic activity">
    <reaction evidence="9 11">
        <text>L-aspartyl-tRNA(Asn) + L-glutamine + ATP + H2O = L-asparaginyl-tRNA(Asn) + L-glutamate + ADP + phosphate + 2 H(+)</text>
        <dbReference type="Rhea" id="RHEA:14513"/>
        <dbReference type="Rhea" id="RHEA-COMP:9674"/>
        <dbReference type="Rhea" id="RHEA-COMP:9677"/>
        <dbReference type="ChEBI" id="CHEBI:15377"/>
        <dbReference type="ChEBI" id="CHEBI:15378"/>
        <dbReference type="ChEBI" id="CHEBI:29985"/>
        <dbReference type="ChEBI" id="CHEBI:30616"/>
        <dbReference type="ChEBI" id="CHEBI:43474"/>
        <dbReference type="ChEBI" id="CHEBI:58359"/>
        <dbReference type="ChEBI" id="CHEBI:78515"/>
        <dbReference type="ChEBI" id="CHEBI:78516"/>
        <dbReference type="ChEBI" id="CHEBI:456216"/>
    </reaction>
</comment>
<evidence type="ECO:0000256" key="9">
    <source>
        <dbReference type="ARBA" id="ARBA00047380"/>
    </source>
</evidence>
<dbReference type="KEGG" id="cik:H0194_10435"/>
<evidence type="ECO:0000256" key="2">
    <source>
        <dbReference type="ARBA" id="ARBA00011123"/>
    </source>
</evidence>
<evidence type="ECO:0000256" key="5">
    <source>
        <dbReference type="ARBA" id="ARBA00022741"/>
    </source>
</evidence>
<comment type="similarity">
    <text evidence="1 11">Belongs to the GatB/GatE family. GatB subfamily.</text>
</comment>
<organism evidence="14 15">
    <name type="scientific">Corynebacterium incognita</name>
    <dbReference type="NCBI Taxonomy" id="2754725"/>
    <lineage>
        <taxon>Bacteria</taxon>
        <taxon>Bacillati</taxon>
        <taxon>Actinomycetota</taxon>
        <taxon>Actinomycetes</taxon>
        <taxon>Mycobacteriales</taxon>
        <taxon>Corynebacteriaceae</taxon>
        <taxon>Corynebacterium</taxon>
    </lineage>
</organism>
<name>A0A7G7CPB6_9CORY</name>
<dbReference type="EMBL" id="CP059404">
    <property type="protein sequence ID" value="QNE89432.1"/>
    <property type="molecule type" value="Genomic_DNA"/>
</dbReference>
<dbReference type="PANTHER" id="PTHR11659">
    <property type="entry name" value="GLUTAMYL-TRNA GLN AMIDOTRANSFERASE SUBUNIT B MITOCHONDRIAL AND PROKARYOTIC PET112-RELATED"/>
    <property type="match status" value="1"/>
</dbReference>
<dbReference type="InterPro" id="IPR018027">
    <property type="entry name" value="Asn/Gln_amidotransferase"/>
</dbReference>
<feature type="compositionally biased region" description="Basic and acidic residues" evidence="12">
    <location>
        <begin position="288"/>
        <end position="300"/>
    </location>
</feature>
<dbReference type="InterPro" id="IPR014746">
    <property type="entry name" value="Gln_synth/guanido_kin_cat_dom"/>
</dbReference>
<evidence type="ECO:0000256" key="7">
    <source>
        <dbReference type="ARBA" id="ARBA00022917"/>
    </source>
</evidence>